<organism evidence="4 5">
    <name type="scientific">Pseudoalteromonas fuliginea</name>
    <dbReference type="NCBI Taxonomy" id="1872678"/>
    <lineage>
        <taxon>Bacteria</taxon>
        <taxon>Pseudomonadati</taxon>
        <taxon>Pseudomonadota</taxon>
        <taxon>Gammaproteobacteria</taxon>
        <taxon>Alteromonadales</taxon>
        <taxon>Pseudoalteromonadaceae</taxon>
        <taxon>Pseudoalteromonas</taxon>
    </lineage>
</organism>
<sequence length="98" mass="10587">MFTDDKRNFRRMQVNATANLTTVEPVAGLNYTAECVDLSATGLSLHLDDLLEPDTILTVDIASTHPSIAPLKATAKVIRASKEDDGTITAGLEIIQFN</sequence>
<evidence type="ECO:0000313" key="4">
    <source>
        <dbReference type="EMBL" id="KDC49417.1"/>
    </source>
</evidence>
<feature type="domain" description="PilZ" evidence="1">
    <location>
        <begin position="5"/>
        <end position="94"/>
    </location>
</feature>
<dbReference type="AlphaFoldDB" id="A0A063KND7"/>
<evidence type="ECO:0000313" key="5">
    <source>
        <dbReference type="Proteomes" id="UP000027154"/>
    </source>
</evidence>
<name>A0A063KND7_9GAMM</name>
<evidence type="ECO:0000313" key="2">
    <source>
        <dbReference type="EMBL" id="KAA1161106.1"/>
    </source>
</evidence>
<reference evidence="4 5" key="1">
    <citation type="submission" date="2014-04" db="EMBL/GenBank/DDBJ databases">
        <title>Pseudoalteromonas galatheae sp. nov., isolated from a deep-sea polychaete near Canal Concepcion, Chile.</title>
        <authorList>
            <person name="Machado H.R."/>
            <person name="Gram L."/>
            <person name="Vynne N.G."/>
        </authorList>
    </citation>
    <scope>NUCLEOTIDE SEQUENCE [LARGE SCALE GENOMIC DNA]</scope>
    <source>
        <strain evidence="4 5">KMM216</strain>
    </source>
</reference>
<comment type="caution">
    <text evidence="4">The sequence shown here is derived from an EMBL/GenBank/DDBJ whole genome shotgun (WGS) entry which is preliminary data.</text>
</comment>
<dbReference type="SUPFAM" id="SSF141371">
    <property type="entry name" value="PilZ domain-like"/>
    <property type="match status" value="1"/>
</dbReference>
<dbReference type="Proteomes" id="UP000324162">
    <property type="component" value="Unassembled WGS sequence"/>
</dbReference>
<dbReference type="Proteomes" id="UP000322915">
    <property type="component" value="Unassembled WGS sequence"/>
</dbReference>
<evidence type="ECO:0000313" key="3">
    <source>
        <dbReference type="EMBL" id="KAA1164168.1"/>
    </source>
</evidence>
<dbReference type="Pfam" id="PF07238">
    <property type="entry name" value="PilZ"/>
    <property type="match status" value="1"/>
</dbReference>
<dbReference type="InterPro" id="IPR009875">
    <property type="entry name" value="PilZ_domain"/>
</dbReference>
<proteinExistence type="predicted"/>
<dbReference type="OrthoDB" id="5290589at2"/>
<dbReference type="Proteomes" id="UP000027154">
    <property type="component" value="Unassembled WGS sequence"/>
</dbReference>
<dbReference type="GO" id="GO:0035438">
    <property type="term" value="F:cyclic-di-GMP binding"/>
    <property type="evidence" value="ECO:0007669"/>
    <property type="project" value="InterPro"/>
</dbReference>
<dbReference type="EMBL" id="SEUK01000047">
    <property type="protein sequence ID" value="KAA1161106.1"/>
    <property type="molecule type" value="Genomic_DNA"/>
</dbReference>
<evidence type="ECO:0000313" key="7">
    <source>
        <dbReference type="Proteomes" id="UP000324162"/>
    </source>
</evidence>
<keyword evidence="6" id="KW-1185">Reference proteome</keyword>
<reference evidence="6 7" key="2">
    <citation type="submission" date="2019-01" db="EMBL/GenBank/DDBJ databases">
        <title>Genome sequences of marine Pseudoalteromonas species.</title>
        <authorList>
            <person name="Boraston A.B."/>
            <person name="Hehemann J.-H."/>
            <person name="Vickers C.J."/>
            <person name="Salama-Alber O."/>
            <person name="Abe K."/>
            <person name="Hettle A.J."/>
        </authorList>
    </citation>
    <scope>NUCLEOTIDE SEQUENCE [LARGE SCALE GENOMIC DNA]</scope>
    <source>
        <strain evidence="2 7">PS42</strain>
        <strain evidence="3 6">PS47</strain>
    </source>
</reference>
<dbReference type="EMBL" id="SEUJ01000052">
    <property type="protein sequence ID" value="KAA1164168.1"/>
    <property type="molecule type" value="Genomic_DNA"/>
</dbReference>
<evidence type="ECO:0000313" key="6">
    <source>
        <dbReference type="Proteomes" id="UP000322915"/>
    </source>
</evidence>
<dbReference type="Gene3D" id="2.40.10.220">
    <property type="entry name" value="predicted glycosyltransferase like domains"/>
    <property type="match status" value="1"/>
</dbReference>
<dbReference type="EMBL" id="JJNZ01000066">
    <property type="protein sequence ID" value="KDC49417.1"/>
    <property type="molecule type" value="Genomic_DNA"/>
</dbReference>
<gene>
    <name evidence="4" type="ORF">DC53_16985</name>
    <name evidence="2" type="ORF">EU508_08845</name>
    <name evidence="3" type="ORF">EU509_02995</name>
</gene>
<protein>
    <submittedName>
        <fullName evidence="2">PilZ domain-containing protein</fullName>
    </submittedName>
</protein>
<evidence type="ECO:0000259" key="1">
    <source>
        <dbReference type="Pfam" id="PF07238"/>
    </source>
</evidence>
<accession>A0A063KND7</accession>
<dbReference type="RefSeq" id="WP_008135574.1">
    <property type="nucleotide sequence ID" value="NZ_JBBMQV010000040.1"/>
</dbReference>